<dbReference type="Proteomes" id="UP000243591">
    <property type="component" value="Chromosome"/>
</dbReference>
<keyword evidence="3" id="KW-1185">Reference proteome</keyword>
<evidence type="ECO:0000313" key="3">
    <source>
        <dbReference type="Proteomes" id="UP000243591"/>
    </source>
</evidence>
<dbReference type="KEGG" id="bths:CNY62_11885"/>
<accession>A0A291C0Q2</accession>
<dbReference type="AlphaFoldDB" id="A0A291C0Q2"/>
<sequence length="275" mass="31625">MLYKLEKKNHDEWRLTMFYLNLFKMNFRSNYKYKKNFYIQVVTMLLNNVFFLGYWIMFFDIFKSDIFSLIDIFYVYSVVYVAFGLTQLIAGNLPNIATIIATGQLDIYLIKPRNSLLYMIMSKSSIVALGDIIYGLIALSVTLVKTSEYLFILLLYWLLLVVLVVTVIASYYIILGSLTFFIGNSKAITDTGTSALIMFATYPQVKLNPTMTLVLSTIIPSLIISIFPLQILRYSSSYYLLLLFIATAVFLLLSLVTYKQGLKRYESSNSINLNV</sequence>
<dbReference type="EMBL" id="CP023483">
    <property type="protein sequence ID" value="ATF27002.1"/>
    <property type="molecule type" value="Genomic_DNA"/>
</dbReference>
<keyword evidence="1" id="KW-0812">Transmembrane</keyword>
<proteinExistence type="predicted"/>
<organism evidence="2 3">
    <name type="scientific">Brochothrix thermosphacta</name>
    <name type="common">Microbacterium thermosphactum</name>
    <dbReference type="NCBI Taxonomy" id="2756"/>
    <lineage>
        <taxon>Bacteria</taxon>
        <taxon>Bacillati</taxon>
        <taxon>Bacillota</taxon>
        <taxon>Bacilli</taxon>
        <taxon>Bacillales</taxon>
        <taxon>Listeriaceae</taxon>
        <taxon>Brochothrix</taxon>
    </lineage>
</organism>
<evidence type="ECO:0008006" key="4">
    <source>
        <dbReference type="Google" id="ProtNLM"/>
    </source>
</evidence>
<name>A0A291C0Q2_BROTH</name>
<feature type="transmembrane region" description="Helical" evidence="1">
    <location>
        <begin position="213"/>
        <end position="232"/>
    </location>
</feature>
<gene>
    <name evidence="2" type="ORF">CNY62_11885</name>
</gene>
<keyword evidence="1" id="KW-1133">Transmembrane helix</keyword>
<dbReference type="STRING" id="2756.BFR44_04200"/>
<evidence type="ECO:0000313" key="2">
    <source>
        <dbReference type="EMBL" id="ATF27002.1"/>
    </source>
</evidence>
<feature type="transmembrane region" description="Helical" evidence="1">
    <location>
        <begin position="238"/>
        <end position="258"/>
    </location>
</feature>
<keyword evidence="1" id="KW-0472">Membrane</keyword>
<feature type="transmembrane region" description="Helical" evidence="1">
    <location>
        <begin position="116"/>
        <end position="137"/>
    </location>
</feature>
<protein>
    <recommendedName>
        <fullName evidence="4">ABC transporter permease</fullName>
    </recommendedName>
</protein>
<dbReference type="PANTHER" id="PTHR36833">
    <property type="entry name" value="SLR0610 PROTEIN-RELATED"/>
    <property type="match status" value="1"/>
</dbReference>
<feature type="transmembrane region" description="Helical" evidence="1">
    <location>
        <begin position="37"/>
        <end position="59"/>
    </location>
</feature>
<dbReference type="Pfam" id="PF06182">
    <property type="entry name" value="ABC2_membrane_6"/>
    <property type="match status" value="1"/>
</dbReference>
<evidence type="ECO:0000256" key="1">
    <source>
        <dbReference type="SAM" id="Phobius"/>
    </source>
</evidence>
<reference evidence="2 3" key="1">
    <citation type="submission" date="2017-09" db="EMBL/GenBank/DDBJ databases">
        <title>Complete Genome Sequences of Two Strains of the Meat Spoilage Bacterium Brochothrix thermosphacta Isolated from Ground Chicken.</title>
        <authorList>
            <person name="Paoli G.C."/>
            <person name="Wijey C."/>
            <person name="Chen C.-Y."/>
            <person name="Nguyen L."/>
            <person name="Yan X."/>
            <person name="Irwin P.L."/>
        </authorList>
    </citation>
    <scope>NUCLEOTIDE SEQUENCE [LARGE SCALE GENOMIC DNA]</scope>
    <source>
        <strain evidence="2 3">BI</strain>
    </source>
</reference>
<dbReference type="InterPro" id="IPR010390">
    <property type="entry name" value="ABC-2_transporter-like"/>
</dbReference>
<dbReference type="PANTHER" id="PTHR36833:SF1">
    <property type="entry name" value="INTEGRAL MEMBRANE TRANSPORT PROTEIN"/>
    <property type="match status" value="1"/>
</dbReference>
<feature type="transmembrane region" description="Helical" evidence="1">
    <location>
        <begin position="149"/>
        <end position="174"/>
    </location>
</feature>